<keyword evidence="2" id="KW-1185">Reference proteome</keyword>
<organism evidence="1 2">
    <name type="scientific">Dentiscutata erythropus</name>
    <dbReference type="NCBI Taxonomy" id="1348616"/>
    <lineage>
        <taxon>Eukaryota</taxon>
        <taxon>Fungi</taxon>
        <taxon>Fungi incertae sedis</taxon>
        <taxon>Mucoromycota</taxon>
        <taxon>Glomeromycotina</taxon>
        <taxon>Glomeromycetes</taxon>
        <taxon>Diversisporales</taxon>
        <taxon>Gigasporaceae</taxon>
        <taxon>Dentiscutata</taxon>
    </lineage>
</organism>
<sequence>MTSHSLATITNYLSLFRELVASTLKNDNNIIGESNIIVEIDETKL</sequence>
<evidence type="ECO:0000313" key="2">
    <source>
        <dbReference type="Proteomes" id="UP000789405"/>
    </source>
</evidence>
<dbReference type="Proteomes" id="UP000789405">
    <property type="component" value="Unassembled WGS sequence"/>
</dbReference>
<accession>A0A9N9JU89</accession>
<gene>
    <name evidence="1" type="ORF">DERYTH_LOCUS21636</name>
</gene>
<feature type="non-terminal residue" evidence="1">
    <location>
        <position position="45"/>
    </location>
</feature>
<feature type="non-terminal residue" evidence="1">
    <location>
        <position position="1"/>
    </location>
</feature>
<protein>
    <submittedName>
        <fullName evidence="1">24129_t:CDS:1</fullName>
    </submittedName>
</protein>
<dbReference type="EMBL" id="CAJVPY010028083">
    <property type="protein sequence ID" value="CAG8792109.1"/>
    <property type="molecule type" value="Genomic_DNA"/>
</dbReference>
<dbReference type="AlphaFoldDB" id="A0A9N9JU89"/>
<reference evidence="1" key="1">
    <citation type="submission" date="2021-06" db="EMBL/GenBank/DDBJ databases">
        <authorList>
            <person name="Kallberg Y."/>
            <person name="Tangrot J."/>
            <person name="Rosling A."/>
        </authorList>
    </citation>
    <scope>NUCLEOTIDE SEQUENCE</scope>
    <source>
        <strain evidence="1">MA453B</strain>
    </source>
</reference>
<name>A0A9N9JU89_9GLOM</name>
<evidence type="ECO:0000313" key="1">
    <source>
        <dbReference type="EMBL" id="CAG8792109.1"/>
    </source>
</evidence>
<proteinExistence type="predicted"/>
<comment type="caution">
    <text evidence="1">The sequence shown here is derived from an EMBL/GenBank/DDBJ whole genome shotgun (WGS) entry which is preliminary data.</text>
</comment>